<dbReference type="FunFam" id="3.40.50.300:FF:000403">
    <property type="entry name" value="ATP-binding cassette sub-family B member 8, mitochondrial"/>
    <property type="match status" value="1"/>
</dbReference>
<dbReference type="GO" id="GO:0005524">
    <property type="term" value="F:ATP binding"/>
    <property type="evidence" value="ECO:0007669"/>
    <property type="project" value="UniProtKB-KW"/>
</dbReference>
<keyword evidence="3 8" id="KW-0812">Transmembrane</keyword>
<dbReference type="SUPFAM" id="SSF52540">
    <property type="entry name" value="P-loop containing nucleoside triphosphate hydrolases"/>
    <property type="match status" value="1"/>
</dbReference>
<accession>I7M6Q4</accession>
<dbReference type="GO" id="GO:0015421">
    <property type="term" value="F:ABC-type oligopeptide transporter activity"/>
    <property type="evidence" value="ECO:0007669"/>
    <property type="project" value="TreeGrafter"/>
</dbReference>
<name>I7M6Q4_TETTS</name>
<feature type="transmembrane region" description="Helical" evidence="8">
    <location>
        <begin position="332"/>
        <end position="352"/>
    </location>
</feature>
<feature type="transmembrane region" description="Helical" evidence="8">
    <location>
        <begin position="368"/>
        <end position="393"/>
    </location>
</feature>
<dbReference type="InterPro" id="IPR039421">
    <property type="entry name" value="Type_1_exporter"/>
</dbReference>
<dbReference type="InParanoid" id="I7M6Q4"/>
<dbReference type="OrthoDB" id="6500128at2759"/>
<evidence type="ECO:0000256" key="6">
    <source>
        <dbReference type="ARBA" id="ARBA00022989"/>
    </source>
</evidence>
<evidence type="ECO:0000256" key="3">
    <source>
        <dbReference type="ARBA" id="ARBA00022692"/>
    </source>
</evidence>
<feature type="transmembrane region" description="Helical" evidence="8">
    <location>
        <begin position="226"/>
        <end position="244"/>
    </location>
</feature>
<evidence type="ECO:0000313" key="12">
    <source>
        <dbReference type="Proteomes" id="UP000009168"/>
    </source>
</evidence>
<dbReference type="AlphaFoldDB" id="I7M6Q4"/>
<dbReference type="Pfam" id="PF00664">
    <property type="entry name" value="ABC_membrane"/>
    <property type="match status" value="1"/>
</dbReference>
<comment type="subcellular location">
    <subcellularLocation>
        <location evidence="1">Mitochondrion inner membrane</location>
        <topology evidence="1">Multi-pass membrane protein</topology>
    </subcellularLocation>
</comment>
<dbReference type="PROSITE" id="PS00211">
    <property type="entry name" value="ABC_TRANSPORTER_1"/>
    <property type="match status" value="1"/>
</dbReference>
<dbReference type="GeneID" id="7827259"/>
<evidence type="ECO:0000259" key="10">
    <source>
        <dbReference type="PROSITE" id="PS50929"/>
    </source>
</evidence>
<dbReference type="EMBL" id="GG662536">
    <property type="protein sequence ID" value="EAR85633.2"/>
    <property type="molecule type" value="Genomic_DNA"/>
</dbReference>
<dbReference type="GO" id="GO:0005743">
    <property type="term" value="C:mitochondrial inner membrane"/>
    <property type="evidence" value="ECO:0007669"/>
    <property type="project" value="UniProtKB-SubCell"/>
</dbReference>
<dbReference type="CDD" id="cd18557">
    <property type="entry name" value="ABC_6TM_TAP_ABCB8_10_like"/>
    <property type="match status" value="1"/>
</dbReference>
<keyword evidence="12" id="KW-1185">Reference proteome</keyword>
<evidence type="ECO:0000256" key="7">
    <source>
        <dbReference type="ARBA" id="ARBA00023136"/>
    </source>
</evidence>
<dbReference type="RefSeq" id="XP_001033296.2">
    <property type="nucleotide sequence ID" value="XM_001033296.3"/>
</dbReference>
<dbReference type="InterPro" id="IPR017871">
    <property type="entry name" value="ABC_transporter-like_CS"/>
</dbReference>
<evidence type="ECO:0000259" key="9">
    <source>
        <dbReference type="PROSITE" id="PS50893"/>
    </source>
</evidence>
<dbReference type="Gene3D" id="3.40.50.300">
    <property type="entry name" value="P-loop containing nucleotide triphosphate hydrolases"/>
    <property type="match status" value="1"/>
</dbReference>
<dbReference type="SMART" id="SM00382">
    <property type="entry name" value="AAA"/>
    <property type="match status" value="1"/>
</dbReference>
<feature type="domain" description="ABC transporter" evidence="9">
    <location>
        <begin position="423"/>
        <end position="664"/>
    </location>
</feature>
<evidence type="ECO:0000256" key="8">
    <source>
        <dbReference type="SAM" id="Phobius"/>
    </source>
</evidence>
<evidence type="ECO:0000256" key="5">
    <source>
        <dbReference type="ARBA" id="ARBA00022840"/>
    </source>
</evidence>
<dbReference type="InterPro" id="IPR003593">
    <property type="entry name" value="AAA+_ATPase"/>
</dbReference>
<dbReference type="InterPro" id="IPR011527">
    <property type="entry name" value="ABC1_TM_dom"/>
</dbReference>
<protein>
    <submittedName>
        <fullName evidence="11">ABC-type multidrug transport system, ATPase and permease component</fullName>
    </submittedName>
</protein>
<dbReference type="PIRSF" id="PIRSF002773">
    <property type="entry name" value="ABC_prm/ATPase_B"/>
    <property type="match status" value="1"/>
</dbReference>
<keyword evidence="5" id="KW-0067">ATP-binding</keyword>
<dbReference type="STRING" id="312017.I7M6Q4"/>
<dbReference type="PROSITE" id="PS50893">
    <property type="entry name" value="ABC_TRANSPORTER_2"/>
    <property type="match status" value="1"/>
</dbReference>
<gene>
    <name evidence="11" type="ORF">TTHERM_00420410</name>
</gene>
<dbReference type="KEGG" id="tet:TTHERM_00420410"/>
<dbReference type="PANTHER" id="PTHR43394:SF1">
    <property type="entry name" value="ATP-BINDING CASSETTE SUB-FAMILY B MEMBER 10, MITOCHONDRIAL"/>
    <property type="match status" value="1"/>
</dbReference>
<feature type="transmembrane region" description="Helical" evidence="8">
    <location>
        <begin position="145"/>
        <end position="165"/>
    </location>
</feature>
<dbReference type="Pfam" id="PF00005">
    <property type="entry name" value="ABC_tran"/>
    <property type="match status" value="1"/>
</dbReference>
<reference evidence="12" key="1">
    <citation type="journal article" date="2006" name="PLoS Biol.">
        <title>Macronuclear genome sequence of the ciliate Tetrahymena thermophila, a model eukaryote.</title>
        <authorList>
            <person name="Eisen J.A."/>
            <person name="Coyne R.S."/>
            <person name="Wu M."/>
            <person name="Wu D."/>
            <person name="Thiagarajan M."/>
            <person name="Wortman J.R."/>
            <person name="Badger J.H."/>
            <person name="Ren Q."/>
            <person name="Amedeo P."/>
            <person name="Jones K.M."/>
            <person name="Tallon L.J."/>
            <person name="Delcher A.L."/>
            <person name="Salzberg S.L."/>
            <person name="Silva J.C."/>
            <person name="Haas B.J."/>
            <person name="Majoros W.H."/>
            <person name="Farzad M."/>
            <person name="Carlton J.M."/>
            <person name="Smith R.K. Jr."/>
            <person name="Garg J."/>
            <person name="Pearlman R.E."/>
            <person name="Karrer K.M."/>
            <person name="Sun L."/>
            <person name="Manning G."/>
            <person name="Elde N.C."/>
            <person name="Turkewitz A.P."/>
            <person name="Asai D.J."/>
            <person name="Wilkes D.E."/>
            <person name="Wang Y."/>
            <person name="Cai H."/>
            <person name="Collins K."/>
            <person name="Stewart B.A."/>
            <person name="Lee S.R."/>
            <person name="Wilamowska K."/>
            <person name="Weinberg Z."/>
            <person name="Ruzzo W.L."/>
            <person name="Wloga D."/>
            <person name="Gaertig J."/>
            <person name="Frankel J."/>
            <person name="Tsao C.-C."/>
            <person name="Gorovsky M.A."/>
            <person name="Keeling P.J."/>
            <person name="Waller R.F."/>
            <person name="Patron N.J."/>
            <person name="Cherry J.M."/>
            <person name="Stover N.A."/>
            <person name="Krieger C.J."/>
            <person name="del Toro C."/>
            <person name="Ryder H.F."/>
            <person name="Williamson S.C."/>
            <person name="Barbeau R.A."/>
            <person name="Hamilton E.P."/>
            <person name="Orias E."/>
        </authorList>
    </citation>
    <scope>NUCLEOTIDE SEQUENCE [LARGE SCALE GENOMIC DNA]</scope>
    <source>
        <strain evidence="12">SB210</strain>
    </source>
</reference>
<dbReference type="PANTHER" id="PTHR43394">
    <property type="entry name" value="ATP-DEPENDENT PERMEASE MDL1, MITOCHONDRIAL"/>
    <property type="match status" value="1"/>
</dbReference>
<evidence type="ECO:0000256" key="1">
    <source>
        <dbReference type="ARBA" id="ARBA00004448"/>
    </source>
</evidence>
<dbReference type="Gene3D" id="1.20.1560.10">
    <property type="entry name" value="ABC transporter type 1, transmembrane domain"/>
    <property type="match status" value="1"/>
</dbReference>
<dbReference type="PROSITE" id="PS50929">
    <property type="entry name" value="ABC_TM1F"/>
    <property type="match status" value="1"/>
</dbReference>
<keyword evidence="4" id="KW-0547">Nucleotide-binding</keyword>
<dbReference type="GO" id="GO:0016887">
    <property type="term" value="F:ATP hydrolysis activity"/>
    <property type="evidence" value="ECO:0007669"/>
    <property type="project" value="InterPro"/>
</dbReference>
<dbReference type="InterPro" id="IPR003439">
    <property type="entry name" value="ABC_transporter-like_ATP-bd"/>
</dbReference>
<dbReference type="FunFam" id="1.20.1560.10:FF:000215">
    <property type="entry name" value="ABC transporter B family member 4"/>
    <property type="match status" value="1"/>
</dbReference>
<keyword evidence="2" id="KW-0813">Transport</keyword>
<feature type="domain" description="ABC transmembrane type-1" evidence="10">
    <location>
        <begin position="109"/>
        <end position="391"/>
    </location>
</feature>
<dbReference type="GO" id="GO:0090374">
    <property type="term" value="P:oligopeptide export from mitochondrion"/>
    <property type="evidence" value="ECO:0007669"/>
    <property type="project" value="TreeGrafter"/>
</dbReference>
<dbReference type="OMA" id="MTWLGER"/>
<dbReference type="eggNOG" id="KOG0058">
    <property type="taxonomic scope" value="Eukaryota"/>
</dbReference>
<sequence>MFEKNRKIDLIQNSSNIQYIKMRNQSDQDRYSTISQSTNENTLELPIQGQDDDSYTTEKANQKELDQDILKHDKKDKEPPKRVNIFAQKHRKNLMRFLQYSWENKKFLIFGNIGLVVTSACQISLPYLTGRMVDVISTDKSSEDLTWLALAFVTLGVFSAIFSFVRGYSFNILGEKVMLKLRSELFDKFVQKDVEFYDVNKSGELMSRITSDTAIVQSAASDSLSILLRNIIQFIGSFIILWIISYELTMILFIIVPPLIIGIAVFIRLFKKYSKLYQDKLALGNSFANEAFGNIRVVKSFAREQKESQNFYKYMQDAYVYGEKKSLLHGSFLGIVTLLGEGAILCVLWYGGKLVLEGKLTTGQLSSFILYTITLSTGLLAVGGISNQIITAVGVSEKLFEMMDVEISIKSGVKTKNSLEGNISFENVTFEYPTKKNVDVLKNVNFEVKQGQVVALVGSSGSGKSSTVSLIQRFYDVKQGLIKLDNIDIKQYNINWVREQIGYVSQEPTLFSGTLKENIVYGVNSYTQQDIDKALEMANAKQFVYDTTIFPDGLNTLVGERGVKLSGGQKQRIAIARALIKNPRILIFDEATSALDAESEYQVQKAIDNLMVHGQKTIIVIAHRLSTIKTADTIIVIQDGEVKEIGNHKQLLSIKDGFYTKLIQRQISGADELDLQ</sequence>
<evidence type="ECO:0000256" key="2">
    <source>
        <dbReference type="ARBA" id="ARBA00022448"/>
    </source>
</evidence>
<keyword evidence="7 8" id="KW-0472">Membrane</keyword>
<dbReference type="SUPFAM" id="SSF90123">
    <property type="entry name" value="ABC transporter transmembrane region"/>
    <property type="match status" value="1"/>
</dbReference>
<feature type="transmembrane region" description="Helical" evidence="8">
    <location>
        <begin position="250"/>
        <end position="270"/>
    </location>
</feature>
<dbReference type="InterPro" id="IPR027417">
    <property type="entry name" value="P-loop_NTPase"/>
</dbReference>
<evidence type="ECO:0000313" key="11">
    <source>
        <dbReference type="EMBL" id="EAR85633.2"/>
    </source>
</evidence>
<dbReference type="InterPro" id="IPR036640">
    <property type="entry name" value="ABC1_TM_sf"/>
</dbReference>
<keyword evidence="6 8" id="KW-1133">Transmembrane helix</keyword>
<dbReference type="Proteomes" id="UP000009168">
    <property type="component" value="Unassembled WGS sequence"/>
</dbReference>
<feature type="transmembrane region" description="Helical" evidence="8">
    <location>
        <begin position="107"/>
        <end position="125"/>
    </location>
</feature>
<organism evidence="11 12">
    <name type="scientific">Tetrahymena thermophila (strain SB210)</name>
    <dbReference type="NCBI Taxonomy" id="312017"/>
    <lineage>
        <taxon>Eukaryota</taxon>
        <taxon>Sar</taxon>
        <taxon>Alveolata</taxon>
        <taxon>Ciliophora</taxon>
        <taxon>Intramacronucleata</taxon>
        <taxon>Oligohymenophorea</taxon>
        <taxon>Hymenostomatida</taxon>
        <taxon>Tetrahymenina</taxon>
        <taxon>Tetrahymenidae</taxon>
        <taxon>Tetrahymena</taxon>
    </lineage>
</organism>
<evidence type="ECO:0000256" key="4">
    <source>
        <dbReference type="ARBA" id="ARBA00022741"/>
    </source>
</evidence>
<proteinExistence type="predicted"/>
<dbReference type="HOGENOM" id="CLU_000604_84_3_1"/>